<dbReference type="AlphaFoldDB" id="A0A9Q8Q2X4"/>
<reference evidence="1" key="1">
    <citation type="submission" date="2022-03" db="EMBL/GenBank/DDBJ databases">
        <title>ESBL-producing Moellerella wisconsensis and Escherichia marmotae isolated from wild game meat.</title>
        <authorList>
            <person name="Biggel M."/>
        </authorList>
    </citation>
    <scope>NUCLEOTIDE SEQUENCE</scope>
    <source>
        <strain evidence="1">W51</strain>
    </source>
</reference>
<dbReference type="EMBL" id="CP093245">
    <property type="protein sequence ID" value="UNH32123.1"/>
    <property type="molecule type" value="Genomic_DNA"/>
</dbReference>
<name>A0A9Q8Q2X4_9GAMM</name>
<gene>
    <name evidence="1" type="ORF">MNY72_07540</name>
</gene>
<accession>A0A9Q8Q2X4</accession>
<dbReference type="RefSeq" id="WP_241542814.1">
    <property type="nucleotide sequence ID" value="NZ_CAWQWL010000001.1"/>
</dbReference>
<proteinExistence type="predicted"/>
<dbReference type="Proteomes" id="UP000829116">
    <property type="component" value="Chromosome"/>
</dbReference>
<evidence type="ECO:0000313" key="2">
    <source>
        <dbReference type="Proteomes" id="UP000829116"/>
    </source>
</evidence>
<protein>
    <submittedName>
        <fullName evidence="1">Fimbrial protein</fullName>
    </submittedName>
</protein>
<organism evidence="1 2">
    <name type="scientific">Moellerella wisconsensis</name>
    <dbReference type="NCBI Taxonomy" id="158849"/>
    <lineage>
        <taxon>Bacteria</taxon>
        <taxon>Pseudomonadati</taxon>
        <taxon>Pseudomonadota</taxon>
        <taxon>Gammaproteobacteria</taxon>
        <taxon>Enterobacterales</taxon>
        <taxon>Morganellaceae</taxon>
        <taxon>Moellerella</taxon>
    </lineage>
</organism>
<sequence length="539" mass="60612">MIKKSFLYLFLPISINILWIPNNFAATVSNSFIFIENNVDDEYFITSQKLNPRFSGSNKYTRYASKQRSLGYMGTTPNSSIKKDYNVDIWLENSPIDNPFLGNRCLNDEDECPSDGIWPAKYIEKSGAYMINQNSTKGQSTNTRPIFSDNSFNFFKDMGPDKTITLSLRSCQTEFDYNPSQGESCESIGGKMLSSNDFVMTKIGHLQLLSTNALQEIFIDSNGMPNIGLGSEFCQTATVNGRDGIVCNLVQYKYTSSSDISKLRVGLKLNPTYITYDPNVNDVMFQGNVNSNWYTYTRKDNPTTKYTDVFDNTNNGQLSVFLSQSFLKQLIDRNVDLTNSQDFFTFSFYNSSLTQSGYYEFTPSNKLIIKPRNYGISIISADFNNSPKKIGKVGSKNPITFNYIVTTTGFRQANSITAQVIGDNKIINNQSYCVFSSSDNSIKVPFSAYLSFKGKYRGQVISKRASCDSKEISLNDALWEETPWDIPAQDQGSYYRTNLDLSFPMNEGHSYWSIDGDDWIGSVTGSGSVKVTATWNGVP</sequence>
<evidence type="ECO:0000313" key="1">
    <source>
        <dbReference type="EMBL" id="UNH32123.1"/>
    </source>
</evidence>